<dbReference type="RefSeq" id="WP_126694492.1">
    <property type="nucleotide sequence ID" value="NZ_RXOF01000011.1"/>
</dbReference>
<keyword evidence="3" id="KW-1185">Reference proteome</keyword>
<evidence type="ECO:0000313" key="3">
    <source>
        <dbReference type="Proteomes" id="UP000282184"/>
    </source>
</evidence>
<comment type="caution">
    <text evidence="2">The sequence shown here is derived from an EMBL/GenBank/DDBJ whole genome shotgun (WGS) entry which is preliminary data.</text>
</comment>
<accession>A0A3S0H4L2</accession>
<reference evidence="2 3" key="1">
    <citation type="submission" date="2018-12" db="EMBL/GenBank/DDBJ databases">
        <title>Hymenobacter gummosus sp. nov., isolated from a spring.</title>
        <authorList>
            <person name="Nie L."/>
        </authorList>
    </citation>
    <scope>NUCLEOTIDE SEQUENCE [LARGE SCALE GENOMIC DNA]</scope>
    <source>
        <strain evidence="2 3">KCTC 52166</strain>
    </source>
</reference>
<evidence type="ECO:0000313" key="2">
    <source>
        <dbReference type="EMBL" id="RTQ47733.1"/>
    </source>
</evidence>
<proteinExistence type="predicted"/>
<name>A0A3S0H4L2_9BACT</name>
<organism evidence="2 3">
    <name type="scientific">Hymenobacter gummosus</name>
    <dbReference type="NCBI Taxonomy" id="1776032"/>
    <lineage>
        <taxon>Bacteria</taxon>
        <taxon>Pseudomonadati</taxon>
        <taxon>Bacteroidota</taxon>
        <taxon>Cytophagia</taxon>
        <taxon>Cytophagales</taxon>
        <taxon>Hymenobacteraceae</taxon>
        <taxon>Hymenobacter</taxon>
    </lineage>
</organism>
<dbReference type="OrthoDB" id="981921at2"/>
<gene>
    <name evidence="2" type="ORF">EJV47_17585</name>
</gene>
<dbReference type="InterPro" id="IPR025381">
    <property type="entry name" value="DUF4296"/>
</dbReference>
<evidence type="ECO:0000259" key="1">
    <source>
        <dbReference type="Pfam" id="PF14129"/>
    </source>
</evidence>
<sequence>MKNPLITLGLGLATTLLLTQCKQSDEAVPPTGLVPRETMVSLLIDLHLTEAQIEATRMRPDSAQVLYRQQAKQLYRRYNTTNENFEASMRYYAVHGKDLEQMYAAVVDSLNVRQGKLGNK</sequence>
<dbReference type="Pfam" id="PF14129">
    <property type="entry name" value="DUF4296"/>
    <property type="match status" value="1"/>
</dbReference>
<feature type="domain" description="DUF4296" evidence="1">
    <location>
        <begin position="30"/>
        <end position="114"/>
    </location>
</feature>
<protein>
    <submittedName>
        <fullName evidence="2">DUF4296 domain-containing protein</fullName>
    </submittedName>
</protein>
<dbReference type="EMBL" id="RXOF01000011">
    <property type="protein sequence ID" value="RTQ47733.1"/>
    <property type="molecule type" value="Genomic_DNA"/>
</dbReference>
<dbReference type="Proteomes" id="UP000282184">
    <property type="component" value="Unassembled WGS sequence"/>
</dbReference>
<dbReference type="AlphaFoldDB" id="A0A3S0H4L2"/>